<gene>
    <name evidence="3" type="primary">yhaM</name>
    <name evidence="3" type="ORF">Taqua_01787</name>
</gene>
<dbReference type="InterPro" id="IPR050798">
    <property type="entry name" value="YhaM_exoribonuc/phosphodiest"/>
</dbReference>
<dbReference type="RefSeq" id="WP_185969598.1">
    <property type="nucleotide sequence ID" value="NZ_VJNA01000022.1"/>
</dbReference>
<protein>
    <submittedName>
        <fullName evidence="3">3'-5' exoribonuclease YhaM</fullName>
        <ecNumber evidence="3">3.1.-.-</ecNumber>
    </submittedName>
</protein>
<evidence type="ECO:0000259" key="2">
    <source>
        <dbReference type="SMART" id="SM00471"/>
    </source>
</evidence>
<evidence type="ECO:0000313" key="4">
    <source>
        <dbReference type="Proteomes" id="UP000318554"/>
    </source>
</evidence>
<dbReference type="InterPro" id="IPR006674">
    <property type="entry name" value="HD_domain"/>
</dbReference>
<dbReference type="CDD" id="cd00077">
    <property type="entry name" value="HDc"/>
    <property type="match status" value="1"/>
</dbReference>
<proteinExistence type="predicted"/>
<accession>A0A554WIJ4</accession>
<dbReference type="NCBIfam" id="TIGR00277">
    <property type="entry name" value="HDIG"/>
    <property type="match status" value="1"/>
</dbReference>
<dbReference type="GO" id="GO:0031125">
    <property type="term" value="P:rRNA 3'-end processing"/>
    <property type="evidence" value="ECO:0007669"/>
    <property type="project" value="TreeGrafter"/>
</dbReference>
<dbReference type="SUPFAM" id="SSF109604">
    <property type="entry name" value="HD-domain/PDEase-like"/>
    <property type="match status" value="1"/>
</dbReference>
<dbReference type="SMART" id="SM00471">
    <property type="entry name" value="HDc"/>
    <property type="match status" value="1"/>
</dbReference>
<dbReference type="GO" id="GO:0016787">
    <property type="term" value="F:hydrolase activity"/>
    <property type="evidence" value="ECO:0007669"/>
    <property type="project" value="UniProtKB-KW"/>
</dbReference>
<dbReference type="InterPro" id="IPR006675">
    <property type="entry name" value="HDIG_dom"/>
</dbReference>
<feature type="domain" description="HD/PDEase" evidence="2">
    <location>
        <begin position="164"/>
        <end position="302"/>
    </location>
</feature>
<dbReference type="PANTHER" id="PTHR37294">
    <property type="entry name" value="3'-5' EXORIBONUCLEASE YHAM"/>
    <property type="match status" value="1"/>
</dbReference>
<keyword evidence="1 3" id="KW-0378">Hydrolase</keyword>
<dbReference type="PANTHER" id="PTHR37294:SF1">
    <property type="entry name" value="3'-5' EXORIBONUCLEASE YHAM"/>
    <property type="match status" value="1"/>
</dbReference>
<sequence length="329" mass="36285">MSAYEPPALMPATACPGVARHVLVRLLRPRGVPDGGRRRLRAEVWVPGQGTRTLHWSQPLRADTLAPGRLARAAIVEADLAATAPIEALRVWPAALAADVDLLQTVPDAWLGPQAAHTRAAFALLWQRLSEPMRAWFNALFWRHPQRLWAFVQARASLQHHHARAHGLLQHSLDCAQRALRLAAGDPSVDAEVLIMAALLHDLGKADEYRWDAAQRRWRLTLRGELIGHRLSTLQWMTEALAELPLASRPQALREMAVHHAIHACWAPDWVGLRRPRTPEALVLGSVDALSGQIDLIEQCRARGAPAGRYVPALGTRVYWGLGASATAT</sequence>
<comment type="caution">
    <text evidence="3">The sequence shown here is derived from an EMBL/GenBank/DDBJ whole genome shotgun (WGS) entry which is preliminary data.</text>
</comment>
<dbReference type="InterPro" id="IPR003607">
    <property type="entry name" value="HD/PDEase_dom"/>
</dbReference>
<dbReference type="Proteomes" id="UP000318554">
    <property type="component" value="Unassembled WGS sequence"/>
</dbReference>
<name>A0A554WIJ4_9BURK</name>
<organism evidence="3 4">
    <name type="scientific">Tepidimonas aquatica</name>
    <dbReference type="NCBI Taxonomy" id="247482"/>
    <lineage>
        <taxon>Bacteria</taxon>
        <taxon>Pseudomonadati</taxon>
        <taxon>Pseudomonadota</taxon>
        <taxon>Betaproteobacteria</taxon>
        <taxon>Burkholderiales</taxon>
        <taxon>Tepidimonas</taxon>
    </lineage>
</organism>
<dbReference type="EC" id="3.1.-.-" evidence="3"/>
<reference evidence="3 4" key="1">
    <citation type="submission" date="2019-07" db="EMBL/GenBank/DDBJ databases">
        <title>Tepidimonas aquatica CLN-1 draft genome.</title>
        <authorList>
            <person name="Da Costa M.S."/>
            <person name="Froufe H.J.C."/>
            <person name="Egas C."/>
            <person name="Albuquerque L."/>
        </authorList>
    </citation>
    <scope>NUCLEOTIDE SEQUENCE [LARGE SCALE GENOMIC DNA]</scope>
    <source>
        <strain evidence="3 4">CLN-1</strain>
    </source>
</reference>
<dbReference type="AlphaFoldDB" id="A0A554WIJ4"/>
<dbReference type="Gene3D" id="1.10.3210.10">
    <property type="entry name" value="Hypothetical protein af1432"/>
    <property type="match status" value="1"/>
</dbReference>
<dbReference type="EMBL" id="VJNA01000022">
    <property type="protein sequence ID" value="TSE23392.1"/>
    <property type="molecule type" value="Genomic_DNA"/>
</dbReference>
<evidence type="ECO:0000256" key="1">
    <source>
        <dbReference type="ARBA" id="ARBA00022801"/>
    </source>
</evidence>
<keyword evidence="4" id="KW-1185">Reference proteome</keyword>
<dbReference type="Pfam" id="PF01966">
    <property type="entry name" value="HD"/>
    <property type="match status" value="1"/>
</dbReference>
<evidence type="ECO:0000313" key="3">
    <source>
        <dbReference type="EMBL" id="TSE23392.1"/>
    </source>
</evidence>